<comment type="caution">
    <text evidence="5">The sequence shown here is derived from an EMBL/GenBank/DDBJ whole genome shotgun (WGS) entry which is preliminary data.</text>
</comment>
<feature type="compositionally biased region" description="Polar residues" evidence="4">
    <location>
        <begin position="227"/>
        <end position="248"/>
    </location>
</feature>
<dbReference type="GO" id="GO:0006397">
    <property type="term" value="P:mRNA processing"/>
    <property type="evidence" value="ECO:0007669"/>
    <property type="project" value="InterPro"/>
</dbReference>
<feature type="compositionally biased region" description="Basic and acidic residues" evidence="4">
    <location>
        <begin position="320"/>
        <end position="331"/>
    </location>
</feature>
<feature type="coiled-coil region" evidence="3">
    <location>
        <begin position="53"/>
        <end position="87"/>
    </location>
</feature>
<dbReference type="AlphaFoldDB" id="K1VZ10"/>
<dbReference type="GO" id="GO:0000445">
    <property type="term" value="C:THO complex part of transcription export complex"/>
    <property type="evidence" value="ECO:0007669"/>
    <property type="project" value="InterPro"/>
</dbReference>
<dbReference type="STRING" id="1220162.K1VZ10"/>
<dbReference type="OMA" id="HNDREYR"/>
<evidence type="ECO:0000313" key="5">
    <source>
        <dbReference type="EMBL" id="EKD04802.1"/>
    </source>
</evidence>
<feature type="compositionally biased region" description="Basic and acidic residues" evidence="4">
    <location>
        <begin position="217"/>
        <end position="226"/>
    </location>
</feature>
<sequence length="337" mass="37043">MAGVQPPFSAEALNRYRLTHNDREYRPLIRRLNKTPTVDGQEDGDKEMLHLDVEKWRLHVERLMASAKSMERQKREYERKRDETGKLAAIVSGGKLTSVSQTEALRAKLAEETALLQAKQTERARRMKCDEVARKITARGKTRVELDAQIASLQALIVEHRASYEAVLGVAQQRADTFGRIAALVDECRGLKLALSEEDAAAEKLVEQAEKELKAEKVKEKTEKTKLSAQTLPFQPSAATLSAPTSRQHSASPGPAHGGAHAHPLPARPVRSGRRAAASHAPHSASGLPPRPVSGLRNVRHMHSGPPGLEDGELGEDDGAGQKRKAEEPHGRSTRRK</sequence>
<dbReference type="InterPro" id="IPR008501">
    <property type="entry name" value="THOC7/Mft1"/>
</dbReference>
<feature type="compositionally biased region" description="Low complexity" evidence="4">
    <location>
        <begin position="275"/>
        <end position="288"/>
    </location>
</feature>
<dbReference type="InParanoid" id="K1VZ10"/>
<proteinExistence type="predicted"/>
<evidence type="ECO:0000256" key="3">
    <source>
        <dbReference type="SAM" id="Coils"/>
    </source>
</evidence>
<dbReference type="OrthoDB" id="2575566at2759"/>
<feature type="compositionally biased region" description="Acidic residues" evidence="4">
    <location>
        <begin position="310"/>
        <end position="319"/>
    </location>
</feature>
<reference evidence="5 6" key="1">
    <citation type="journal article" date="2012" name="Eukaryot. Cell">
        <title>Genome sequence of the Trichosporon asahii environmental strain CBS 8904.</title>
        <authorList>
            <person name="Yang R.Y."/>
            <person name="Li H.T."/>
            <person name="Zhu H."/>
            <person name="Zhou G.P."/>
            <person name="Wang M."/>
            <person name="Wang L."/>
        </authorList>
    </citation>
    <scope>NUCLEOTIDE SEQUENCE [LARGE SCALE GENOMIC DNA]</scope>
    <source>
        <strain evidence="5 6">CBS 8904</strain>
    </source>
</reference>
<name>K1VZ10_TRIAC</name>
<feature type="region of interest" description="Disordered" evidence="4">
    <location>
        <begin position="217"/>
        <end position="337"/>
    </location>
</feature>
<keyword evidence="6" id="KW-1185">Reference proteome</keyword>
<evidence type="ECO:0000256" key="4">
    <source>
        <dbReference type="SAM" id="MobiDB-lite"/>
    </source>
</evidence>
<organism evidence="5 6">
    <name type="scientific">Trichosporon asahii var. asahii (strain CBS 8904)</name>
    <name type="common">Yeast</name>
    <dbReference type="NCBI Taxonomy" id="1220162"/>
    <lineage>
        <taxon>Eukaryota</taxon>
        <taxon>Fungi</taxon>
        <taxon>Dikarya</taxon>
        <taxon>Basidiomycota</taxon>
        <taxon>Agaricomycotina</taxon>
        <taxon>Tremellomycetes</taxon>
        <taxon>Trichosporonales</taxon>
        <taxon>Trichosporonaceae</taxon>
        <taxon>Trichosporon</taxon>
    </lineage>
</organism>
<feature type="compositionally biased region" description="Low complexity" evidence="4">
    <location>
        <begin position="249"/>
        <end position="264"/>
    </location>
</feature>
<gene>
    <name evidence="5" type="ORF">A1Q2_00913</name>
</gene>
<evidence type="ECO:0000256" key="2">
    <source>
        <dbReference type="ARBA" id="ARBA00023242"/>
    </source>
</evidence>
<dbReference type="HOGENOM" id="CLU_824355_0_0_1"/>
<dbReference type="eggNOG" id="ENOG502RBC7">
    <property type="taxonomic scope" value="Eukaryota"/>
</dbReference>
<dbReference type="EMBL" id="AMBO01000190">
    <property type="protein sequence ID" value="EKD04802.1"/>
    <property type="molecule type" value="Genomic_DNA"/>
</dbReference>
<protein>
    <submittedName>
        <fullName evidence="5">Uncharacterized protein</fullName>
    </submittedName>
</protein>
<accession>K1VZ10</accession>
<keyword evidence="3" id="KW-0175">Coiled coil</keyword>
<keyword evidence="2" id="KW-0539">Nucleus</keyword>
<dbReference type="Pfam" id="PF05615">
    <property type="entry name" value="THOC7"/>
    <property type="match status" value="1"/>
</dbReference>
<comment type="subcellular location">
    <subcellularLocation>
        <location evidence="1">Nucleus</location>
    </subcellularLocation>
</comment>
<evidence type="ECO:0000256" key="1">
    <source>
        <dbReference type="ARBA" id="ARBA00004123"/>
    </source>
</evidence>
<evidence type="ECO:0000313" key="6">
    <source>
        <dbReference type="Proteomes" id="UP000006757"/>
    </source>
</evidence>
<dbReference type="Proteomes" id="UP000006757">
    <property type="component" value="Unassembled WGS sequence"/>
</dbReference>